<dbReference type="PANTHER" id="PTHR13355:SF15">
    <property type="entry name" value="GCN5-RELATED N-ACETYLTRANSFERASE 3, CHLOROPLASTIC"/>
    <property type="match status" value="1"/>
</dbReference>
<dbReference type="Gene3D" id="3.40.630.30">
    <property type="match status" value="1"/>
</dbReference>
<keyword evidence="2" id="KW-0808">Transferase</keyword>
<dbReference type="Pfam" id="PF00583">
    <property type="entry name" value="Acetyltransf_1"/>
    <property type="match status" value="1"/>
</dbReference>
<gene>
    <name evidence="2" type="ORF">N7Z68_15490</name>
</gene>
<evidence type="ECO:0000259" key="1">
    <source>
        <dbReference type="PROSITE" id="PS51186"/>
    </source>
</evidence>
<keyword evidence="2" id="KW-0012">Acyltransferase</keyword>
<protein>
    <submittedName>
        <fullName evidence="2">GNAT family N-acetyltransferase</fullName>
        <ecNumber evidence="2">2.3.1.-</ecNumber>
    </submittedName>
</protein>
<evidence type="ECO:0000313" key="3">
    <source>
        <dbReference type="Proteomes" id="UP001148125"/>
    </source>
</evidence>
<dbReference type="PROSITE" id="PS51186">
    <property type="entry name" value="GNAT"/>
    <property type="match status" value="1"/>
</dbReference>
<dbReference type="GO" id="GO:0016746">
    <property type="term" value="F:acyltransferase activity"/>
    <property type="evidence" value="ECO:0007669"/>
    <property type="project" value="UniProtKB-KW"/>
</dbReference>
<keyword evidence="3" id="KW-1185">Reference proteome</keyword>
<dbReference type="PANTHER" id="PTHR13355">
    <property type="entry name" value="GLUCOSAMINE 6-PHOSPHATE N-ACETYLTRANSFERASE"/>
    <property type="match status" value="1"/>
</dbReference>
<dbReference type="EMBL" id="JAOTPO010000011">
    <property type="protein sequence ID" value="MDE5414761.1"/>
    <property type="molecule type" value="Genomic_DNA"/>
</dbReference>
<dbReference type="RefSeq" id="WP_275119373.1">
    <property type="nucleotide sequence ID" value="NZ_JAOTPO010000011.1"/>
</dbReference>
<dbReference type="InterPro" id="IPR016181">
    <property type="entry name" value="Acyl_CoA_acyltransferase"/>
</dbReference>
<dbReference type="InterPro" id="IPR000182">
    <property type="entry name" value="GNAT_dom"/>
</dbReference>
<sequence>MKIRELKEEEIDVFLELLKELDQYAILSLREAKQLLANINSYPFYKILVVDYNDQMAGTFTLIVCDNFGHGGRKFAIVENVVVHPDFMRRGIGKYMMEQAVEIATENNCYKLMLSSNEKRNDAHAFYDSLGFKRHGISFMMELITND</sequence>
<comment type="caution">
    <text evidence="2">The sequence shown here is derived from an EMBL/GenBank/DDBJ whole genome shotgun (WGS) entry which is preliminary data.</text>
</comment>
<proteinExistence type="predicted"/>
<name>A0ABT5VH33_9BACI</name>
<dbReference type="EC" id="2.3.1.-" evidence="2"/>
<dbReference type="SUPFAM" id="SSF55729">
    <property type="entry name" value="Acyl-CoA N-acyltransferases (Nat)"/>
    <property type="match status" value="1"/>
</dbReference>
<dbReference type="CDD" id="cd04301">
    <property type="entry name" value="NAT_SF"/>
    <property type="match status" value="1"/>
</dbReference>
<dbReference type="InterPro" id="IPR039143">
    <property type="entry name" value="GNPNAT1-like"/>
</dbReference>
<accession>A0ABT5VH33</accession>
<evidence type="ECO:0000313" key="2">
    <source>
        <dbReference type="EMBL" id="MDE5414761.1"/>
    </source>
</evidence>
<reference evidence="2" key="1">
    <citation type="submission" date="2024-05" db="EMBL/GenBank/DDBJ databases">
        <title>Alkalihalobacillus sp. strain MEB203 novel alkaliphilic bacterium from Lonar Lake, India.</title>
        <authorList>
            <person name="Joshi A."/>
            <person name="Thite S."/>
            <person name="Mengade P."/>
        </authorList>
    </citation>
    <scope>NUCLEOTIDE SEQUENCE</scope>
    <source>
        <strain evidence="2">MEB 203</strain>
    </source>
</reference>
<feature type="domain" description="N-acetyltransferase" evidence="1">
    <location>
        <begin position="1"/>
        <end position="147"/>
    </location>
</feature>
<dbReference type="Proteomes" id="UP001148125">
    <property type="component" value="Unassembled WGS sequence"/>
</dbReference>
<organism evidence="2 3">
    <name type="scientific">Alkalihalobacterium chitinilyticum</name>
    <dbReference type="NCBI Taxonomy" id="2980103"/>
    <lineage>
        <taxon>Bacteria</taxon>
        <taxon>Bacillati</taxon>
        <taxon>Bacillota</taxon>
        <taxon>Bacilli</taxon>
        <taxon>Bacillales</taxon>
        <taxon>Bacillaceae</taxon>
        <taxon>Alkalihalobacterium</taxon>
    </lineage>
</organism>